<reference evidence="1 2" key="1">
    <citation type="submission" date="2020-11" db="EMBL/GenBank/DDBJ databases">
        <title>genome sequence of strain KACC 18849.</title>
        <authorList>
            <person name="Gao J."/>
            <person name="Zhang X."/>
        </authorList>
    </citation>
    <scope>NUCLEOTIDE SEQUENCE [LARGE SCALE GENOMIC DNA]</scope>
    <source>
        <strain evidence="1 2">KACC 18849</strain>
    </source>
</reference>
<keyword evidence="2" id="KW-1185">Reference proteome</keyword>
<proteinExistence type="predicted"/>
<dbReference type="RefSeq" id="WP_198578069.1">
    <property type="nucleotide sequence ID" value="NZ_JADWOX010000019.1"/>
</dbReference>
<dbReference type="EMBL" id="JADWOX010000019">
    <property type="protein sequence ID" value="MBI1686175.1"/>
    <property type="molecule type" value="Genomic_DNA"/>
</dbReference>
<sequence length="147" mass="16327">MAPERSAEALTAFLAASVGDPQTASPRAVLSGMVAFYREVSPIGLPDDPPGDMLLFQYGCYDWGQGETFELDLTRQFSHDEDGTLSHLHATLHFAPNDDLRALGRFDVWCWSRGEAAEILETVLASLALALAEDRPTLRRAFEWDWV</sequence>
<comment type="caution">
    <text evidence="1">The sequence shown here is derived from an EMBL/GenBank/DDBJ whole genome shotgun (WGS) entry which is preliminary data.</text>
</comment>
<evidence type="ECO:0000313" key="1">
    <source>
        <dbReference type="EMBL" id="MBI1686175.1"/>
    </source>
</evidence>
<gene>
    <name evidence="1" type="ORF">I4Q42_21110</name>
</gene>
<protein>
    <submittedName>
        <fullName evidence="1">Uncharacterized protein</fullName>
    </submittedName>
</protein>
<dbReference type="Proteomes" id="UP000639859">
    <property type="component" value="Unassembled WGS sequence"/>
</dbReference>
<name>A0ABS0T503_9CAUL</name>
<accession>A0ABS0T503</accession>
<evidence type="ECO:0000313" key="2">
    <source>
        <dbReference type="Proteomes" id="UP000639859"/>
    </source>
</evidence>
<organism evidence="1 2">
    <name type="scientific">Caulobacter hibisci</name>
    <dbReference type="NCBI Taxonomy" id="2035993"/>
    <lineage>
        <taxon>Bacteria</taxon>
        <taxon>Pseudomonadati</taxon>
        <taxon>Pseudomonadota</taxon>
        <taxon>Alphaproteobacteria</taxon>
        <taxon>Caulobacterales</taxon>
        <taxon>Caulobacteraceae</taxon>
        <taxon>Caulobacter</taxon>
    </lineage>
</organism>